<organism evidence="1 2">
    <name type="scientific">Marinobacter flavimaris</name>
    <dbReference type="NCBI Taxonomy" id="262076"/>
    <lineage>
        <taxon>Bacteria</taxon>
        <taxon>Pseudomonadati</taxon>
        <taxon>Pseudomonadota</taxon>
        <taxon>Gammaproteobacteria</taxon>
        <taxon>Pseudomonadales</taxon>
        <taxon>Marinobacteraceae</taxon>
        <taxon>Marinobacter</taxon>
    </lineage>
</organism>
<name>A0A3D8GXD3_9GAMM</name>
<comment type="caution">
    <text evidence="1">The sequence shown here is derived from an EMBL/GenBank/DDBJ whole genome shotgun (WGS) entry which is preliminary data.</text>
</comment>
<keyword evidence="2" id="KW-1185">Reference proteome</keyword>
<evidence type="ECO:0000313" key="2">
    <source>
        <dbReference type="Proteomes" id="UP000256431"/>
    </source>
</evidence>
<dbReference type="AlphaFoldDB" id="A0A3D8GXD3"/>
<dbReference type="EMBL" id="QRDH01000017">
    <property type="protein sequence ID" value="RDU39108.1"/>
    <property type="molecule type" value="Genomic_DNA"/>
</dbReference>
<protein>
    <submittedName>
        <fullName evidence="1">Uncharacterized protein</fullName>
    </submittedName>
</protein>
<reference evidence="1 2" key="1">
    <citation type="submission" date="2018-08" db="EMBL/GenBank/DDBJ databases">
        <title>Genome sequence of Marinobacter flavimaris KCTC 12185.</title>
        <authorList>
            <person name="Chun J."/>
            <person name="Kim B.-Y."/>
            <person name="Choi S.-B."/>
            <person name="Kwak M.-J."/>
        </authorList>
    </citation>
    <scope>NUCLEOTIDE SEQUENCE [LARGE SCALE GENOMIC DNA]</scope>
    <source>
        <strain evidence="1 2">KCTC 12185</strain>
    </source>
</reference>
<sequence length="74" mass="8389">MKLESFEMDLVTRNGLWCVVFEGDLGEQFQKTFGSNVVPLPIESSVPRSQALEHLERHKDSLSMDHLFPAGNSR</sequence>
<dbReference type="Proteomes" id="UP000256431">
    <property type="component" value="Unassembled WGS sequence"/>
</dbReference>
<evidence type="ECO:0000313" key="1">
    <source>
        <dbReference type="EMBL" id="RDU39108.1"/>
    </source>
</evidence>
<gene>
    <name evidence="1" type="ORF">DXI23_20045</name>
</gene>
<proteinExistence type="predicted"/>
<accession>A0A3D8GXD3</accession>